<dbReference type="HOGENOM" id="CLU_993935_0_0_1"/>
<organism evidence="2 3">
    <name type="scientific">Botryobasidium botryosum (strain FD-172 SS1)</name>
    <dbReference type="NCBI Taxonomy" id="930990"/>
    <lineage>
        <taxon>Eukaryota</taxon>
        <taxon>Fungi</taxon>
        <taxon>Dikarya</taxon>
        <taxon>Basidiomycota</taxon>
        <taxon>Agaricomycotina</taxon>
        <taxon>Agaricomycetes</taxon>
        <taxon>Cantharellales</taxon>
        <taxon>Botryobasidiaceae</taxon>
        <taxon>Botryobasidium</taxon>
    </lineage>
</organism>
<evidence type="ECO:0000313" key="3">
    <source>
        <dbReference type="Proteomes" id="UP000027195"/>
    </source>
</evidence>
<feature type="region of interest" description="Disordered" evidence="1">
    <location>
        <begin position="140"/>
        <end position="166"/>
    </location>
</feature>
<gene>
    <name evidence="2" type="ORF">BOTBODRAFT_551605</name>
</gene>
<feature type="compositionally biased region" description="Basic and acidic residues" evidence="1">
    <location>
        <begin position="258"/>
        <end position="280"/>
    </location>
</feature>
<evidence type="ECO:0000256" key="1">
    <source>
        <dbReference type="SAM" id="MobiDB-lite"/>
    </source>
</evidence>
<protein>
    <submittedName>
        <fullName evidence="2">Uncharacterized protein</fullName>
    </submittedName>
</protein>
<dbReference type="AlphaFoldDB" id="A0A067N2Y6"/>
<dbReference type="EMBL" id="KL198022">
    <property type="protein sequence ID" value="KDQ18146.1"/>
    <property type="molecule type" value="Genomic_DNA"/>
</dbReference>
<name>A0A067N2Y6_BOTB1</name>
<dbReference type="Proteomes" id="UP000027195">
    <property type="component" value="Unassembled WGS sequence"/>
</dbReference>
<feature type="region of interest" description="Disordered" evidence="1">
    <location>
        <begin position="255"/>
        <end position="280"/>
    </location>
</feature>
<sequence length="280" mass="30108">MSTLSPSMSSFLPQVKPASRLAWLPKLNTPLSTRFSPVKSFIRTKCKKYIAFSAKPYSPTLEFELVSAAPPASTSLPSLSSAAKMSRAKSESALAHAVSMHSTILQTLAEETEDDVSEVIDIRHDLRSDLEKLLGHQNSFSRRPLTCTPDDTRPHSPPIPSSPQSATRISAFIDPRSPKLDLAPTFSASSVLATVFDVSSGAGVTASLSIGGTSISKSVFEPSESDLKDFLDLEFGSSDLSAVAEENSEDYGIMSESLDEKGMPLLSREKQAFSDPHPEA</sequence>
<evidence type="ECO:0000313" key="2">
    <source>
        <dbReference type="EMBL" id="KDQ18146.1"/>
    </source>
</evidence>
<reference evidence="3" key="1">
    <citation type="journal article" date="2014" name="Proc. Natl. Acad. Sci. U.S.A.">
        <title>Extensive sampling of basidiomycete genomes demonstrates inadequacy of the white-rot/brown-rot paradigm for wood decay fungi.</title>
        <authorList>
            <person name="Riley R."/>
            <person name="Salamov A.A."/>
            <person name="Brown D.W."/>
            <person name="Nagy L.G."/>
            <person name="Floudas D."/>
            <person name="Held B.W."/>
            <person name="Levasseur A."/>
            <person name="Lombard V."/>
            <person name="Morin E."/>
            <person name="Otillar R."/>
            <person name="Lindquist E.A."/>
            <person name="Sun H."/>
            <person name="LaButti K.M."/>
            <person name="Schmutz J."/>
            <person name="Jabbour D."/>
            <person name="Luo H."/>
            <person name="Baker S.E."/>
            <person name="Pisabarro A.G."/>
            <person name="Walton J.D."/>
            <person name="Blanchette R.A."/>
            <person name="Henrissat B."/>
            <person name="Martin F."/>
            <person name="Cullen D."/>
            <person name="Hibbett D.S."/>
            <person name="Grigoriev I.V."/>
        </authorList>
    </citation>
    <scope>NUCLEOTIDE SEQUENCE [LARGE SCALE GENOMIC DNA]</scope>
    <source>
        <strain evidence="3">FD-172 SS1</strain>
    </source>
</reference>
<proteinExistence type="predicted"/>
<keyword evidence="3" id="KW-1185">Reference proteome</keyword>
<accession>A0A067N2Y6</accession>
<dbReference type="InParanoid" id="A0A067N2Y6"/>